<gene>
    <name evidence="1" type="ORF">SDC9_182238</name>
</gene>
<accession>A0A645HF72</accession>
<comment type="caution">
    <text evidence="1">The sequence shown here is derived from an EMBL/GenBank/DDBJ whole genome shotgun (WGS) entry which is preliminary data.</text>
</comment>
<dbReference type="EMBL" id="VSSQ01087938">
    <property type="protein sequence ID" value="MPN34744.1"/>
    <property type="molecule type" value="Genomic_DNA"/>
</dbReference>
<evidence type="ECO:0000313" key="1">
    <source>
        <dbReference type="EMBL" id="MPN34744.1"/>
    </source>
</evidence>
<protein>
    <submittedName>
        <fullName evidence="1">Uncharacterized protein</fullName>
    </submittedName>
</protein>
<reference evidence="1" key="1">
    <citation type="submission" date="2019-08" db="EMBL/GenBank/DDBJ databases">
        <authorList>
            <person name="Kucharzyk K."/>
            <person name="Murdoch R.W."/>
            <person name="Higgins S."/>
            <person name="Loffler F."/>
        </authorList>
    </citation>
    <scope>NUCLEOTIDE SEQUENCE</scope>
</reference>
<dbReference type="AlphaFoldDB" id="A0A645HF72"/>
<organism evidence="1">
    <name type="scientific">bioreactor metagenome</name>
    <dbReference type="NCBI Taxonomy" id="1076179"/>
    <lineage>
        <taxon>unclassified sequences</taxon>
        <taxon>metagenomes</taxon>
        <taxon>ecological metagenomes</taxon>
    </lineage>
</organism>
<name>A0A645HF72_9ZZZZ</name>
<proteinExistence type="predicted"/>
<sequence length="140" mass="16224">MSFPVCMISGVTSLCCRFHFLIKFSDLETSFLQPVPAYNSVPVFILFSSCAYVNCQAVRQKHGCRKERMAYGCVHASFLMNRSSQIPEYPRVCNGEPRRIFARSWSYEFRVRNSSSPVSSRFQDVQRRFSVTSLFFPDIF</sequence>